<dbReference type="EMBL" id="LUEZ02000107">
    <property type="protein sequence ID" value="RDB18074.1"/>
    <property type="molecule type" value="Genomic_DNA"/>
</dbReference>
<dbReference type="InParanoid" id="A0A369JF90"/>
<keyword evidence="2" id="KW-1185">Reference proteome</keyword>
<name>A0A369JF90_HYPMA</name>
<organism evidence="1 2">
    <name type="scientific">Hypsizygus marmoreus</name>
    <name type="common">White beech mushroom</name>
    <name type="synonym">Agaricus marmoreus</name>
    <dbReference type="NCBI Taxonomy" id="39966"/>
    <lineage>
        <taxon>Eukaryota</taxon>
        <taxon>Fungi</taxon>
        <taxon>Dikarya</taxon>
        <taxon>Basidiomycota</taxon>
        <taxon>Agaricomycotina</taxon>
        <taxon>Agaricomycetes</taxon>
        <taxon>Agaricomycetidae</taxon>
        <taxon>Agaricales</taxon>
        <taxon>Tricholomatineae</taxon>
        <taxon>Lyophyllaceae</taxon>
        <taxon>Hypsizygus</taxon>
    </lineage>
</organism>
<accession>A0A369JF90</accession>
<reference evidence="1" key="1">
    <citation type="submission" date="2018-04" db="EMBL/GenBank/DDBJ databases">
        <title>Whole genome sequencing of Hypsizygus marmoreus.</title>
        <authorList>
            <person name="Choi I.-G."/>
            <person name="Min B."/>
            <person name="Kim J.-G."/>
            <person name="Kim S."/>
            <person name="Oh Y.-L."/>
            <person name="Kong W.-S."/>
            <person name="Park H."/>
            <person name="Jeong J."/>
            <person name="Song E.-S."/>
        </authorList>
    </citation>
    <scope>NUCLEOTIDE SEQUENCE [LARGE SCALE GENOMIC DNA]</scope>
    <source>
        <strain evidence="1">51987-8</strain>
    </source>
</reference>
<sequence>MVRHRQRTEVYVLPCTLYVCNDWPTSFVTPLSSVSTLTQYPRLNPDSSPFETNESSFTSKRESQAPEWHFLLLAFHRHTAMYLLLKRGS</sequence>
<evidence type="ECO:0000313" key="2">
    <source>
        <dbReference type="Proteomes" id="UP000076154"/>
    </source>
</evidence>
<evidence type="ECO:0000313" key="1">
    <source>
        <dbReference type="EMBL" id="RDB18074.1"/>
    </source>
</evidence>
<proteinExistence type="predicted"/>
<comment type="caution">
    <text evidence="1">The sequence shown here is derived from an EMBL/GenBank/DDBJ whole genome shotgun (WGS) entry which is preliminary data.</text>
</comment>
<gene>
    <name evidence="1" type="ORF">Hypma_000915</name>
</gene>
<dbReference type="Proteomes" id="UP000076154">
    <property type="component" value="Unassembled WGS sequence"/>
</dbReference>
<dbReference type="AlphaFoldDB" id="A0A369JF90"/>
<protein>
    <submittedName>
        <fullName evidence="1">Uncharacterized protein</fullName>
    </submittedName>
</protein>